<accession>A0ACB9JEC7</accession>
<dbReference type="EMBL" id="CM042021">
    <property type="protein sequence ID" value="KAI3818640.1"/>
    <property type="molecule type" value="Genomic_DNA"/>
</dbReference>
<sequence length="161" mass="18040">MKLIGKDGYARTSSHIHIFYKNPVRQSNQVGKHGIPRGWGALVWEKGFVSRLGLLIDVNDVLFESVGFRMKKTKLIGMTWRYMAKREVESDVSVDLTRESLIALSYSLPDTDFSSPELPKSVKNVAEAVNTDEKDKFRSELISISYAESPDTNNSPGKTNG</sequence>
<evidence type="ECO:0000313" key="1">
    <source>
        <dbReference type="EMBL" id="KAI3818640.1"/>
    </source>
</evidence>
<dbReference type="Proteomes" id="UP001056120">
    <property type="component" value="Linkage Group LG04"/>
</dbReference>
<reference evidence="2" key="1">
    <citation type="journal article" date="2022" name="Mol. Ecol. Resour.">
        <title>The genomes of chicory, endive, great burdock and yacon provide insights into Asteraceae palaeo-polyploidization history and plant inulin production.</title>
        <authorList>
            <person name="Fan W."/>
            <person name="Wang S."/>
            <person name="Wang H."/>
            <person name="Wang A."/>
            <person name="Jiang F."/>
            <person name="Liu H."/>
            <person name="Zhao H."/>
            <person name="Xu D."/>
            <person name="Zhang Y."/>
        </authorList>
    </citation>
    <scope>NUCLEOTIDE SEQUENCE [LARGE SCALE GENOMIC DNA]</scope>
    <source>
        <strain evidence="2">cv. Yunnan</strain>
    </source>
</reference>
<proteinExistence type="predicted"/>
<keyword evidence="2" id="KW-1185">Reference proteome</keyword>
<protein>
    <submittedName>
        <fullName evidence="1">Uncharacterized protein</fullName>
    </submittedName>
</protein>
<comment type="caution">
    <text evidence="1">The sequence shown here is derived from an EMBL/GenBank/DDBJ whole genome shotgun (WGS) entry which is preliminary data.</text>
</comment>
<gene>
    <name evidence="1" type="ORF">L1987_12455</name>
</gene>
<reference evidence="1 2" key="2">
    <citation type="journal article" date="2022" name="Mol. Ecol. Resour.">
        <title>The genomes of chicory, endive, great burdock and yacon provide insights into Asteraceae paleo-polyploidization history and plant inulin production.</title>
        <authorList>
            <person name="Fan W."/>
            <person name="Wang S."/>
            <person name="Wang H."/>
            <person name="Wang A."/>
            <person name="Jiang F."/>
            <person name="Liu H."/>
            <person name="Zhao H."/>
            <person name="Xu D."/>
            <person name="Zhang Y."/>
        </authorList>
    </citation>
    <scope>NUCLEOTIDE SEQUENCE [LARGE SCALE GENOMIC DNA]</scope>
    <source>
        <strain evidence="2">cv. Yunnan</strain>
        <tissue evidence="1">Leaves</tissue>
    </source>
</reference>
<organism evidence="1 2">
    <name type="scientific">Smallanthus sonchifolius</name>
    <dbReference type="NCBI Taxonomy" id="185202"/>
    <lineage>
        <taxon>Eukaryota</taxon>
        <taxon>Viridiplantae</taxon>
        <taxon>Streptophyta</taxon>
        <taxon>Embryophyta</taxon>
        <taxon>Tracheophyta</taxon>
        <taxon>Spermatophyta</taxon>
        <taxon>Magnoliopsida</taxon>
        <taxon>eudicotyledons</taxon>
        <taxon>Gunneridae</taxon>
        <taxon>Pentapetalae</taxon>
        <taxon>asterids</taxon>
        <taxon>campanulids</taxon>
        <taxon>Asterales</taxon>
        <taxon>Asteraceae</taxon>
        <taxon>Asteroideae</taxon>
        <taxon>Heliantheae alliance</taxon>
        <taxon>Millerieae</taxon>
        <taxon>Smallanthus</taxon>
    </lineage>
</organism>
<name>A0ACB9JEC7_9ASTR</name>
<evidence type="ECO:0000313" key="2">
    <source>
        <dbReference type="Proteomes" id="UP001056120"/>
    </source>
</evidence>